<comment type="subcellular location">
    <subcellularLocation>
        <location evidence="1">Nucleus</location>
    </subcellularLocation>
</comment>
<evidence type="ECO:0000259" key="2">
    <source>
        <dbReference type="Pfam" id="PF05225"/>
    </source>
</evidence>
<dbReference type="Pfam" id="PF05225">
    <property type="entry name" value="HTH_psq"/>
    <property type="match status" value="1"/>
</dbReference>
<name>A0AAW1JEC5_POPJA</name>
<dbReference type="GO" id="GO:0005634">
    <property type="term" value="C:nucleus"/>
    <property type="evidence" value="ECO:0007669"/>
    <property type="project" value="UniProtKB-SubCell"/>
</dbReference>
<keyword evidence="3" id="KW-0238">DNA-binding</keyword>
<proteinExistence type="predicted"/>
<feature type="domain" description="HTH psq-type" evidence="2">
    <location>
        <begin position="19"/>
        <end position="54"/>
    </location>
</feature>
<dbReference type="Proteomes" id="UP001458880">
    <property type="component" value="Unassembled WGS sequence"/>
</dbReference>
<evidence type="ECO:0000313" key="4">
    <source>
        <dbReference type="Proteomes" id="UP001458880"/>
    </source>
</evidence>
<accession>A0AAW1JEC5</accession>
<reference evidence="3 4" key="1">
    <citation type="journal article" date="2024" name="BMC Genomics">
        <title>De novo assembly and annotation of Popillia japonica's genome with initial clues to its potential as an invasive pest.</title>
        <authorList>
            <person name="Cucini C."/>
            <person name="Boschi S."/>
            <person name="Funari R."/>
            <person name="Cardaioli E."/>
            <person name="Iannotti N."/>
            <person name="Marturano G."/>
            <person name="Paoli F."/>
            <person name="Bruttini M."/>
            <person name="Carapelli A."/>
            <person name="Frati F."/>
            <person name="Nardi F."/>
        </authorList>
    </citation>
    <scope>NUCLEOTIDE SEQUENCE [LARGE SCALE GENOMIC DNA]</scope>
    <source>
        <strain evidence="3">DMR45628</strain>
    </source>
</reference>
<evidence type="ECO:0000256" key="1">
    <source>
        <dbReference type="ARBA" id="ARBA00004123"/>
    </source>
</evidence>
<sequence>MPRRHKRKLGAGHYKDYNEDKMEKALQRVVDDEWSIRRAAKENNIPYGTLYNKFNGVVDDEWSIRRAAKENNIPYGTLYNKFNGRHIQSVGHPTLFTLNEEKAIISAAVTCGDWRYPLLKADLQWIAKNYADSKGRILPNPVVNNKPGIDWVDSLLARHKDEVTRRVAANIKRSRASVGKETIKEYFINLGKTLENVPPSHIFNYDETNCTDVPGKKKNYRRGIKYSEQICNYTKSATTVMMCISASGVLLPPYIVYRAERMWSTWTMNGPKGKPCCNLRCFQKDEFPSLLKKTLIRMDKQTTKDQDLNEGAIMKSIISSFEATGIVPINPERVLQKLPDSEERMLQRVDSSASGESLIDEMEDDENGIVATEDQHMTSDNISTEKSELHIGNYVEVKLQCKPNSFKYYLATVTEILDDNNFNNWNGYHSPCHKTTERKGTYLQKDKRRCPQVRSPREKR</sequence>
<dbReference type="Gene3D" id="1.10.10.60">
    <property type="entry name" value="Homeodomain-like"/>
    <property type="match status" value="1"/>
</dbReference>
<dbReference type="AlphaFoldDB" id="A0AAW1JEC5"/>
<organism evidence="3 4">
    <name type="scientific">Popillia japonica</name>
    <name type="common">Japanese beetle</name>
    <dbReference type="NCBI Taxonomy" id="7064"/>
    <lineage>
        <taxon>Eukaryota</taxon>
        <taxon>Metazoa</taxon>
        <taxon>Ecdysozoa</taxon>
        <taxon>Arthropoda</taxon>
        <taxon>Hexapoda</taxon>
        <taxon>Insecta</taxon>
        <taxon>Pterygota</taxon>
        <taxon>Neoptera</taxon>
        <taxon>Endopterygota</taxon>
        <taxon>Coleoptera</taxon>
        <taxon>Polyphaga</taxon>
        <taxon>Scarabaeiformia</taxon>
        <taxon>Scarabaeidae</taxon>
        <taxon>Rutelinae</taxon>
        <taxon>Popillia</taxon>
    </lineage>
</organism>
<dbReference type="InterPro" id="IPR009057">
    <property type="entry name" value="Homeodomain-like_sf"/>
</dbReference>
<keyword evidence="4" id="KW-1185">Reference proteome</keyword>
<dbReference type="GO" id="GO:0003677">
    <property type="term" value="F:DNA binding"/>
    <property type="evidence" value="ECO:0007669"/>
    <property type="project" value="UniProtKB-KW"/>
</dbReference>
<dbReference type="InterPro" id="IPR007889">
    <property type="entry name" value="HTH_Psq"/>
</dbReference>
<dbReference type="SUPFAM" id="SSF46689">
    <property type="entry name" value="Homeodomain-like"/>
    <property type="match status" value="2"/>
</dbReference>
<dbReference type="EMBL" id="JASPKY010000411">
    <property type="protein sequence ID" value="KAK9701626.1"/>
    <property type="molecule type" value="Genomic_DNA"/>
</dbReference>
<protein>
    <submittedName>
        <fullName evidence="3">CENP-B N-terminal DNA-binding domain</fullName>
    </submittedName>
</protein>
<comment type="caution">
    <text evidence="3">The sequence shown here is derived from an EMBL/GenBank/DDBJ whole genome shotgun (WGS) entry which is preliminary data.</text>
</comment>
<evidence type="ECO:0000313" key="3">
    <source>
        <dbReference type="EMBL" id="KAK9701626.1"/>
    </source>
</evidence>
<gene>
    <name evidence="3" type="ORF">QE152_g30469</name>
</gene>